<accession>A0A9P6BUK5</accession>
<sequence>MATLRVIPALINSIREEEALLNSGSQIVSMSREAASACKVTWDPETTINMMSANGQINRTCGLARNIPFTFGNVTTYLQVHVMDDAPYQVLLGRPFNVITESKVVNSAEGGQYINIMDPNTKEQAMLPTYPKGQLPHSKEGNF</sequence>
<gene>
    <name evidence="1" type="ORF">P691DRAFT_688453</name>
</gene>
<dbReference type="Proteomes" id="UP000807342">
    <property type="component" value="Unassembled WGS sequence"/>
</dbReference>
<organism evidence="1 2">
    <name type="scientific">Macrolepiota fuliginosa MF-IS2</name>
    <dbReference type="NCBI Taxonomy" id="1400762"/>
    <lineage>
        <taxon>Eukaryota</taxon>
        <taxon>Fungi</taxon>
        <taxon>Dikarya</taxon>
        <taxon>Basidiomycota</taxon>
        <taxon>Agaricomycotina</taxon>
        <taxon>Agaricomycetes</taxon>
        <taxon>Agaricomycetidae</taxon>
        <taxon>Agaricales</taxon>
        <taxon>Agaricineae</taxon>
        <taxon>Agaricaceae</taxon>
        <taxon>Macrolepiota</taxon>
    </lineage>
</organism>
<dbReference type="OrthoDB" id="5596707at2759"/>
<reference evidence="1" key="1">
    <citation type="submission" date="2020-11" db="EMBL/GenBank/DDBJ databases">
        <authorList>
            <consortium name="DOE Joint Genome Institute"/>
            <person name="Ahrendt S."/>
            <person name="Riley R."/>
            <person name="Andreopoulos W."/>
            <person name="Labutti K."/>
            <person name="Pangilinan J."/>
            <person name="Ruiz-Duenas F.J."/>
            <person name="Barrasa J.M."/>
            <person name="Sanchez-Garcia M."/>
            <person name="Camarero S."/>
            <person name="Miyauchi S."/>
            <person name="Serrano A."/>
            <person name="Linde D."/>
            <person name="Babiker R."/>
            <person name="Drula E."/>
            <person name="Ayuso-Fernandez I."/>
            <person name="Pacheco R."/>
            <person name="Padilla G."/>
            <person name="Ferreira P."/>
            <person name="Barriuso J."/>
            <person name="Kellner H."/>
            <person name="Castanera R."/>
            <person name="Alfaro M."/>
            <person name="Ramirez L."/>
            <person name="Pisabarro A.G."/>
            <person name="Kuo A."/>
            <person name="Tritt A."/>
            <person name="Lipzen A."/>
            <person name="He G."/>
            <person name="Yan M."/>
            <person name="Ng V."/>
            <person name="Cullen D."/>
            <person name="Martin F."/>
            <person name="Rosso M.-N."/>
            <person name="Henrissat B."/>
            <person name="Hibbett D."/>
            <person name="Martinez A.T."/>
            <person name="Grigoriev I.V."/>
        </authorList>
    </citation>
    <scope>NUCLEOTIDE SEQUENCE</scope>
    <source>
        <strain evidence="1">MF-IS2</strain>
    </source>
</reference>
<protein>
    <submittedName>
        <fullName evidence="1">Uncharacterized protein</fullName>
    </submittedName>
</protein>
<keyword evidence="2" id="KW-1185">Reference proteome</keyword>
<dbReference type="SUPFAM" id="SSF50630">
    <property type="entry name" value="Acid proteases"/>
    <property type="match status" value="1"/>
</dbReference>
<dbReference type="CDD" id="cd00303">
    <property type="entry name" value="retropepsin_like"/>
    <property type="match status" value="1"/>
</dbReference>
<dbReference type="AlphaFoldDB" id="A0A9P6BUK5"/>
<dbReference type="InterPro" id="IPR021109">
    <property type="entry name" value="Peptidase_aspartic_dom_sf"/>
</dbReference>
<comment type="caution">
    <text evidence="1">The sequence shown here is derived from an EMBL/GenBank/DDBJ whole genome shotgun (WGS) entry which is preliminary data.</text>
</comment>
<evidence type="ECO:0000313" key="2">
    <source>
        <dbReference type="Proteomes" id="UP000807342"/>
    </source>
</evidence>
<name>A0A9P6BUK5_9AGAR</name>
<evidence type="ECO:0000313" key="1">
    <source>
        <dbReference type="EMBL" id="KAF9440211.1"/>
    </source>
</evidence>
<proteinExistence type="predicted"/>
<dbReference type="Pfam" id="PF13975">
    <property type="entry name" value="gag-asp_proteas"/>
    <property type="match status" value="1"/>
</dbReference>
<dbReference type="EMBL" id="MU152751">
    <property type="protein sequence ID" value="KAF9440211.1"/>
    <property type="molecule type" value="Genomic_DNA"/>
</dbReference>
<dbReference type="Gene3D" id="2.40.70.10">
    <property type="entry name" value="Acid Proteases"/>
    <property type="match status" value="1"/>
</dbReference>